<dbReference type="InterPro" id="IPR006047">
    <property type="entry name" value="GH13_cat_dom"/>
</dbReference>
<dbReference type="CDD" id="cd11332">
    <property type="entry name" value="AmyAc_OligoGlu_TS"/>
    <property type="match status" value="1"/>
</dbReference>
<reference evidence="4 5" key="1">
    <citation type="submission" date="2018-11" db="EMBL/GenBank/DDBJ databases">
        <title>Micromonospora sp. PPF5-17, a new actinomycetes isolated from a hot spring soil.</title>
        <authorList>
            <person name="Thawai C."/>
        </authorList>
    </citation>
    <scope>NUCLEOTIDE SEQUENCE [LARGE SCALE GENOMIC DNA]</scope>
    <source>
        <strain evidence="4 5">PPF5-17</strain>
    </source>
</reference>
<dbReference type="EMBL" id="RJLN01000046">
    <property type="protein sequence ID" value="RNL97944.1"/>
    <property type="molecule type" value="Genomic_DNA"/>
</dbReference>
<dbReference type="Proteomes" id="UP000280698">
    <property type="component" value="Unassembled WGS sequence"/>
</dbReference>
<feature type="non-terminal residue" evidence="4">
    <location>
        <position position="546"/>
    </location>
</feature>
<sequence length="546" mass="60773">MNTDATQHDPATGWWTEAVIYQIYPRSYADSNGDGIGDLPGITARLGHLTELGVDAVWLSPFYPSPQADAGYDVADYRDVDPLFGTLADADKMIAEAKARGLRVIVDLVPNHTSSRHRWFQAALAAGPGSPERQRYVFRDGKGPQGAEPPNDWQSVFGGPAWTRLPDGQWYLHLFDPGQPDLNWDNPEVRAEFLDILRFWLDRGVDGFRVDVAHGLIKQADLADWQEQPEILSGAEVDKPRPPMWDQDGVHEIYREWRRLLDSYDGDRILVAEAWVEPAERLARYVRPDEMHQAFNFEYLLASWTAPAQYAVITRSLEATDSVGAPTTWVLSNHDVVRHASRLGLPISGGRPNGIGIGDPQPDAALGLRRARAASLLMLALPGSAYLYQGEELGLPEHTTLPDEARQDPTWERSGHTQRGRDGCRVPIPWEADAPSYGFGPTDASWLPQPPSWAEYALDRQRGVPGSTYELYRTALRLRREHGLARGPLRWLSSGDEVLIFTNRELTVLTNFGAEPVPLPADAEVLVSSAPLDGDAVPTDVTVWYR</sequence>
<feature type="region of interest" description="Disordered" evidence="2">
    <location>
        <begin position="399"/>
        <end position="427"/>
    </location>
</feature>
<dbReference type="RefSeq" id="WP_148058462.1">
    <property type="nucleotide sequence ID" value="NZ_JAAHBY010000046.1"/>
</dbReference>
<evidence type="ECO:0000256" key="1">
    <source>
        <dbReference type="ARBA" id="ARBA00008061"/>
    </source>
</evidence>
<dbReference type="SUPFAM" id="SSF51445">
    <property type="entry name" value="(Trans)glycosidases"/>
    <property type="match status" value="1"/>
</dbReference>
<proteinExistence type="inferred from homology"/>
<dbReference type="Pfam" id="PF00128">
    <property type="entry name" value="Alpha-amylase"/>
    <property type="match status" value="1"/>
</dbReference>
<dbReference type="InterPro" id="IPR045857">
    <property type="entry name" value="O16G_dom_2"/>
</dbReference>
<feature type="compositionally biased region" description="Basic and acidic residues" evidence="2">
    <location>
        <begin position="400"/>
        <end position="424"/>
    </location>
</feature>
<dbReference type="InterPro" id="IPR017853">
    <property type="entry name" value="GH"/>
</dbReference>
<organism evidence="4 5">
    <name type="scientific">Micromonospora solifontis</name>
    <dbReference type="NCBI Taxonomy" id="2487138"/>
    <lineage>
        <taxon>Bacteria</taxon>
        <taxon>Bacillati</taxon>
        <taxon>Actinomycetota</taxon>
        <taxon>Actinomycetes</taxon>
        <taxon>Micromonosporales</taxon>
        <taxon>Micromonosporaceae</taxon>
        <taxon>Micromonospora</taxon>
    </lineage>
</organism>
<dbReference type="SMART" id="SM00642">
    <property type="entry name" value="Aamy"/>
    <property type="match status" value="1"/>
</dbReference>
<evidence type="ECO:0000313" key="4">
    <source>
        <dbReference type="EMBL" id="RNL97944.1"/>
    </source>
</evidence>
<feature type="domain" description="Glycosyl hydrolase family 13 catalytic" evidence="3">
    <location>
        <begin position="22"/>
        <end position="425"/>
    </location>
</feature>
<dbReference type="Gene3D" id="3.90.400.10">
    <property type="entry name" value="Oligo-1,6-glucosidase, Domain 2"/>
    <property type="match status" value="1"/>
</dbReference>
<keyword evidence="4" id="KW-0378">Hydrolase</keyword>
<evidence type="ECO:0000313" key="5">
    <source>
        <dbReference type="Proteomes" id="UP000280698"/>
    </source>
</evidence>
<dbReference type="PANTHER" id="PTHR10357:SF179">
    <property type="entry name" value="NEUTRAL AND BASIC AMINO ACID TRANSPORT PROTEIN RBAT"/>
    <property type="match status" value="1"/>
</dbReference>
<dbReference type="GO" id="GO:0016787">
    <property type="term" value="F:hydrolase activity"/>
    <property type="evidence" value="ECO:0007669"/>
    <property type="project" value="UniProtKB-KW"/>
</dbReference>
<dbReference type="Gene3D" id="3.20.20.80">
    <property type="entry name" value="Glycosidases"/>
    <property type="match status" value="1"/>
</dbReference>
<name>A0ABX9WG89_9ACTN</name>
<accession>A0ABX9WG89</accession>
<evidence type="ECO:0000259" key="3">
    <source>
        <dbReference type="SMART" id="SM00642"/>
    </source>
</evidence>
<comment type="caution">
    <text evidence="4">The sequence shown here is derived from an EMBL/GenBank/DDBJ whole genome shotgun (WGS) entry which is preliminary data.</text>
</comment>
<protein>
    <submittedName>
        <fullName evidence="4">Glycoside hydrolase family 13 protein</fullName>
    </submittedName>
</protein>
<comment type="similarity">
    <text evidence="1">Belongs to the glycosyl hydrolase 13 family.</text>
</comment>
<dbReference type="PANTHER" id="PTHR10357">
    <property type="entry name" value="ALPHA-AMYLASE FAMILY MEMBER"/>
    <property type="match status" value="1"/>
</dbReference>
<gene>
    <name evidence="4" type="ORF">EFE23_16820</name>
</gene>
<evidence type="ECO:0000256" key="2">
    <source>
        <dbReference type="SAM" id="MobiDB-lite"/>
    </source>
</evidence>
<keyword evidence="5" id="KW-1185">Reference proteome</keyword>